<gene>
    <name evidence="2" type="ORF">GA0074696_2175</name>
</gene>
<feature type="transmembrane region" description="Helical" evidence="1">
    <location>
        <begin position="20"/>
        <end position="42"/>
    </location>
</feature>
<accession>A0A1C4WWD1</accession>
<dbReference type="Proteomes" id="UP000198228">
    <property type="component" value="Chromosome I"/>
</dbReference>
<sequence length="153" mass="16464">MAENPPVRFGGRTSARVRRGLLAAAVVTVFAVTAVAVAAPLLRDRSQQRLERRAEREVTAIAQRARGELLADPAAEEADLRRAAERVDGVEVLAVESGGQRREAGVRLLFRVRVAKTAASVFGWQRAATERCFAQLVRPGTGPAALERVPCPA</sequence>
<evidence type="ECO:0000313" key="3">
    <source>
        <dbReference type="Proteomes" id="UP000198228"/>
    </source>
</evidence>
<name>A0A1C4WWD1_9ACTN</name>
<keyword evidence="1" id="KW-0812">Transmembrane</keyword>
<dbReference type="EMBL" id="LT607410">
    <property type="protein sequence ID" value="SCF00498.1"/>
    <property type="molecule type" value="Genomic_DNA"/>
</dbReference>
<protein>
    <submittedName>
        <fullName evidence="2">Uncharacterized protein</fullName>
    </submittedName>
</protein>
<evidence type="ECO:0000313" key="2">
    <source>
        <dbReference type="EMBL" id="SCF00498.1"/>
    </source>
</evidence>
<keyword evidence="1" id="KW-1133">Transmembrane helix</keyword>
<evidence type="ECO:0000256" key="1">
    <source>
        <dbReference type="SAM" id="Phobius"/>
    </source>
</evidence>
<dbReference type="AlphaFoldDB" id="A0A1C4WWD1"/>
<organism evidence="2 3">
    <name type="scientific">Micromonospora purpureochromogenes</name>
    <dbReference type="NCBI Taxonomy" id="47872"/>
    <lineage>
        <taxon>Bacteria</taxon>
        <taxon>Bacillati</taxon>
        <taxon>Actinomycetota</taxon>
        <taxon>Actinomycetes</taxon>
        <taxon>Micromonosporales</taxon>
        <taxon>Micromonosporaceae</taxon>
        <taxon>Micromonospora</taxon>
    </lineage>
</organism>
<reference evidence="2 3" key="1">
    <citation type="submission" date="2016-06" db="EMBL/GenBank/DDBJ databases">
        <authorList>
            <person name="Kjaerup R.B."/>
            <person name="Dalgaard T.S."/>
            <person name="Juul-Madsen H.R."/>
        </authorList>
    </citation>
    <scope>NUCLEOTIDE SEQUENCE [LARGE SCALE GENOMIC DNA]</scope>
    <source>
        <strain evidence="2 3">DSM 43821</strain>
    </source>
</reference>
<keyword evidence="1" id="KW-0472">Membrane</keyword>
<proteinExistence type="predicted"/>